<dbReference type="InterPro" id="IPR012338">
    <property type="entry name" value="Beta-lactam/transpept-like"/>
</dbReference>
<dbReference type="RefSeq" id="WP_226751404.1">
    <property type="nucleotide sequence ID" value="NZ_JAEINI020000006.1"/>
</dbReference>
<evidence type="ECO:0000256" key="1">
    <source>
        <dbReference type="SAM" id="SignalP"/>
    </source>
</evidence>
<evidence type="ECO:0000313" key="5">
    <source>
        <dbReference type="Proteomes" id="UP000633814"/>
    </source>
</evidence>
<organism evidence="4 5">
    <name type="scientific">Alishewanella maricola</name>
    <dbReference type="NCBI Taxonomy" id="2795740"/>
    <lineage>
        <taxon>Bacteria</taxon>
        <taxon>Pseudomonadati</taxon>
        <taxon>Pseudomonadota</taxon>
        <taxon>Gammaproteobacteria</taxon>
        <taxon>Alteromonadales</taxon>
        <taxon>Alteromonadaceae</taxon>
        <taxon>Alishewanella</taxon>
    </lineage>
</organism>
<comment type="caution">
    <text evidence="4">The sequence shown here is derived from an EMBL/GenBank/DDBJ whole genome shotgun (WGS) entry which is preliminary data.</text>
</comment>
<dbReference type="InterPro" id="IPR001466">
    <property type="entry name" value="Beta-lactam-related"/>
</dbReference>
<dbReference type="PANTHER" id="PTHR46825">
    <property type="entry name" value="D-ALANYL-D-ALANINE-CARBOXYPEPTIDASE/ENDOPEPTIDASE AMPH"/>
    <property type="match status" value="1"/>
</dbReference>
<dbReference type="SUPFAM" id="SSF56601">
    <property type="entry name" value="beta-lactamase/transpeptidase-like"/>
    <property type="match status" value="1"/>
</dbReference>
<keyword evidence="5" id="KW-1185">Reference proteome</keyword>
<protein>
    <submittedName>
        <fullName evidence="4">Serine hydrolase</fullName>
    </submittedName>
</protein>
<reference evidence="4 5" key="1">
    <citation type="submission" date="2021-10" db="EMBL/GenBank/DDBJ databases">
        <title>Alishewanella koreense sp. nov. isolated from seawater of southwestern coast in South Korea and the proposal for the reclassification of Rheinheimera perlucida and Rheinheimera tuosuensis as Arsukibacterium perlucida and Arsukibacterium tuosuensis.</title>
        <authorList>
            <person name="Kim K.H."/>
            <person name="Ruan W."/>
            <person name="Kim K.R."/>
            <person name="Baek J.H."/>
            <person name="Jeon C.O."/>
        </authorList>
    </citation>
    <scope>NUCLEOTIDE SEQUENCE [LARGE SCALE GENOMIC DNA]</scope>
    <source>
        <strain evidence="4 5">16-MA</strain>
    </source>
</reference>
<dbReference type="EMBL" id="JAEINI020000006">
    <property type="protein sequence ID" value="MCB5227343.1"/>
    <property type="molecule type" value="Genomic_DNA"/>
</dbReference>
<evidence type="ECO:0000313" key="4">
    <source>
        <dbReference type="EMBL" id="MCB5227343.1"/>
    </source>
</evidence>
<evidence type="ECO:0000259" key="3">
    <source>
        <dbReference type="Pfam" id="PF11954"/>
    </source>
</evidence>
<dbReference type="InterPro" id="IPR021860">
    <property type="entry name" value="Peptidase_S12_Pab87-rel_C"/>
</dbReference>
<dbReference type="PANTHER" id="PTHR46825:SF15">
    <property type="entry name" value="BETA-LACTAMASE-RELATED DOMAIN-CONTAINING PROTEIN"/>
    <property type="match status" value="1"/>
</dbReference>
<keyword evidence="1" id="KW-0732">Signal</keyword>
<proteinExistence type="predicted"/>
<dbReference type="Pfam" id="PF00144">
    <property type="entry name" value="Beta-lactamase"/>
    <property type="match status" value="1"/>
</dbReference>
<dbReference type="Gene3D" id="2.40.128.600">
    <property type="match status" value="1"/>
</dbReference>
<dbReference type="Proteomes" id="UP000633814">
    <property type="component" value="Unassembled WGS sequence"/>
</dbReference>
<feature type="signal peptide" evidence="1">
    <location>
        <begin position="1"/>
        <end position="20"/>
    </location>
</feature>
<sequence length="519" mass="57307">MQRQLCTFLLGLTTAAMLQAEPLTPEAVPLDLAQVVPAALQQFDTPGMAVVIIKDGQLVHQAGYGERDMSAQAPVTAETYFRLASASKAFTAASVAILVDAGKLNWDDKVIQHLPQFRLQDAWVTAEFTIRDLLSQRSGLASGAGDSMIWPEPSSFSRDEVINNLRYLTPLSSFRSQYAYSNVLYITAAELVAKVSGQPWQDFVAEQIFQPLEMQCYAGAVPDSALAEAALPYEFRAEAGFLPIPRNAIDGKMLMAAAAGGVVCRASDMAKWLSFLLAQADVRTAKAGPVSRQQLQQMWTAQTLMPVSSLDLELDFTHFSAYGMGWRMADMHGYKVIHHTGTLSGFQAHVLLVPEQQLGIVVLNNGSNSGARQSVVQTVLKHYLAPELQRDWVSYYADQRQALAQRAAPPQPVGTGEVLLALQDYAGNYADQWFGGIEISQTDSGLRLQSVKMINLQGSLQPFADHSFIVQWDDANVARNALIHFEMNNLRQVTGFRLEPYAAEPGERHEYRDMHFYKQ</sequence>
<feature type="chain" id="PRO_5047054908" evidence="1">
    <location>
        <begin position="21"/>
        <end position="519"/>
    </location>
</feature>
<gene>
    <name evidence="4" type="ORF">JAO78_011010</name>
</gene>
<dbReference type="Pfam" id="PF11954">
    <property type="entry name" value="DUF3471"/>
    <property type="match status" value="1"/>
</dbReference>
<dbReference type="Gene3D" id="3.40.710.10">
    <property type="entry name" value="DD-peptidase/beta-lactamase superfamily"/>
    <property type="match status" value="1"/>
</dbReference>
<feature type="domain" description="Beta-lactamase-related" evidence="2">
    <location>
        <begin position="34"/>
        <end position="370"/>
    </location>
</feature>
<name>A0ABS8C4T2_9ALTE</name>
<dbReference type="InterPro" id="IPR050491">
    <property type="entry name" value="AmpC-like"/>
</dbReference>
<feature type="domain" description="Peptidase S12 Pab87-related C-terminal" evidence="3">
    <location>
        <begin position="420"/>
        <end position="503"/>
    </location>
</feature>
<dbReference type="GO" id="GO:0016787">
    <property type="term" value="F:hydrolase activity"/>
    <property type="evidence" value="ECO:0007669"/>
    <property type="project" value="UniProtKB-KW"/>
</dbReference>
<accession>A0ABS8C4T2</accession>
<evidence type="ECO:0000259" key="2">
    <source>
        <dbReference type="Pfam" id="PF00144"/>
    </source>
</evidence>
<keyword evidence="4" id="KW-0378">Hydrolase</keyword>